<accession>A0A3Q9JM75</accession>
<dbReference type="RefSeq" id="WP_127164397.1">
    <property type="nucleotide sequence ID" value="NZ_CP029822.1"/>
</dbReference>
<dbReference type="AlphaFoldDB" id="A0A3Q9JM75"/>
<proteinExistence type="predicted"/>
<name>A0A3Q9JM75_9GAMM</name>
<dbReference type="InterPro" id="IPR050767">
    <property type="entry name" value="Sel1_AlgK"/>
</dbReference>
<dbReference type="Proteomes" id="UP000273143">
    <property type="component" value="Chromosome"/>
</dbReference>
<keyword evidence="2" id="KW-1185">Reference proteome</keyword>
<organism evidence="1 2">
    <name type="scientific">Entomomonas moraniae</name>
    <dbReference type="NCBI Taxonomy" id="2213226"/>
    <lineage>
        <taxon>Bacteria</taxon>
        <taxon>Pseudomonadati</taxon>
        <taxon>Pseudomonadota</taxon>
        <taxon>Gammaproteobacteria</taxon>
        <taxon>Pseudomonadales</taxon>
        <taxon>Pseudomonadaceae</taxon>
        <taxon>Entomomonas</taxon>
    </lineage>
</organism>
<dbReference type="InterPro" id="IPR011990">
    <property type="entry name" value="TPR-like_helical_dom_sf"/>
</dbReference>
<dbReference type="SUPFAM" id="SSF81901">
    <property type="entry name" value="HCP-like"/>
    <property type="match status" value="1"/>
</dbReference>
<dbReference type="PANTHER" id="PTHR11102:SF160">
    <property type="entry name" value="ERAD-ASSOCIATED E3 UBIQUITIN-PROTEIN LIGASE COMPONENT HRD3"/>
    <property type="match status" value="1"/>
</dbReference>
<evidence type="ECO:0000313" key="1">
    <source>
        <dbReference type="EMBL" id="AZS51665.1"/>
    </source>
</evidence>
<dbReference type="InterPro" id="IPR006597">
    <property type="entry name" value="Sel1-like"/>
</dbReference>
<evidence type="ECO:0000313" key="2">
    <source>
        <dbReference type="Proteomes" id="UP000273143"/>
    </source>
</evidence>
<dbReference type="EMBL" id="CP029822">
    <property type="protein sequence ID" value="AZS51665.1"/>
    <property type="molecule type" value="Genomic_DNA"/>
</dbReference>
<reference evidence="2" key="1">
    <citation type="submission" date="2018-06" db="EMBL/GenBank/DDBJ databases">
        <title>Complete genome of Pseudomonas insecticola strain QZS01.</title>
        <authorList>
            <person name="Wang J."/>
            <person name="Su Q."/>
        </authorList>
    </citation>
    <scope>NUCLEOTIDE SEQUENCE [LARGE SCALE GENOMIC DNA]</scope>
    <source>
        <strain evidence="2">QZS01</strain>
    </source>
</reference>
<dbReference type="PANTHER" id="PTHR11102">
    <property type="entry name" value="SEL-1-LIKE PROTEIN"/>
    <property type="match status" value="1"/>
</dbReference>
<dbReference type="SMART" id="SM00671">
    <property type="entry name" value="SEL1"/>
    <property type="match status" value="4"/>
</dbReference>
<dbReference type="KEGG" id="emo:DM558_13185"/>
<dbReference type="Gene3D" id="1.25.40.10">
    <property type="entry name" value="Tetratricopeptide repeat domain"/>
    <property type="match status" value="1"/>
</dbReference>
<dbReference type="Pfam" id="PF08238">
    <property type="entry name" value="Sel1"/>
    <property type="match status" value="4"/>
</dbReference>
<gene>
    <name evidence="1" type="ORF">DM558_13185</name>
</gene>
<protein>
    <submittedName>
        <fullName evidence="1">Sel1 repeat family protein</fullName>
    </submittedName>
</protein>
<sequence length="263" mass="29346">MTINRLINFSVTTPHQAASLILVAAKQGDAIAQAKLGQLLLDGYGITQDSVLAFKWFSISEKNGCLQGTNMLGRCYENGWGCPISYERAAYYYQLAAEKEFSWGLYNFANLLAKGKGVVKDLQRAFDLYYQAAQKGHAKSMNLVGRFYEEGWLFTSDLDKATDWYRRSASAGDFRGQCSYASVLTAQGNVDEAVIWLKQSMQTATHGFLQKMARALCESPHQPLRALSIEMFEQCAQWGDDDKKAYQAIIEQSIGKKHAIANS</sequence>